<evidence type="ECO:0000256" key="1">
    <source>
        <dbReference type="ARBA" id="ARBA00004442"/>
    </source>
</evidence>
<evidence type="ECO:0000256" key="2">
    <source>
        <dbReference type="ARBA" id="ARBA00023136"/>
    </source>
</evidence>
<feature type="signal peptide" evidence="6">
    <location>
        <begin position="1"/>
        <end position="36"/>
    </location>
</feature>
<dbReference type="Pfam" id="PF00691">
    <property type="entry name" value="OmpA"/>
    <property type="match status" value="1"/>
</dbReference>
<feature type="chain" id="PRO_5032269867" evidence="6">
    <location>
        <begin position="37"/>
        <end position="236"/>
    </location>
</feature>
<feature type="compositionally biased region" description="Basic and acidic residues" evidence="5">
    <location>
        <begin position="220"/>
        <end position="236"/>
    </location>
</feature>
<feature type="region of interest" description="Disordered" evidence="5">
    <location>
        <begin position="213"/>
        <end position="236"/>
    </location>
</feature>
<proteinExistence type="predicted"/>
<protein>
    <submittedName>
        <fullName evidence="8">OmpA family protein</fullName>
    </submittedName>
</protein>
<dbReference type="PROSITE" id="PS51123">
    <property type="entry name" value="OMPA_2"/>
    <property type="match status" value="1"/>
</dbReference>
<comment type="subcellular location">
    <subcellularLocation>
        <location evidence="1">Cell outer membrane</location>
    </subcellularLocation>
</comment>
<evidence type="ECO:0000259" key="7">
    <source>
        <dbReference type="PROSITE" id="PS51123"/>
    </source>
</evidence>
<keyword evidence="6" id="KW-0732">Signal</keyword>
<evidence type="ECO:0000256" key="5">
    <source>
        <dbReference type="SAM" id="MobiDB-lite"/>
    </source>
</evidence>
<dbReference type="GO" id="GO:0009279">
    <property type="term" value="C:cell outer membrane"/>
    <property type="evidence" value="ECO:0007669"/>
    <property type="project" value="UniProtKB-SubCell"/>
</dbReference>
<evidence type="ECO:0000313" key="9">
    <source>
        <dbReference type="Proteomes" id="UP000886251"/>
    </source>
</evidence>
<dbReference type="EMBL" id="DRKP01000094">
    <property type="protein sequence ID" value="HEB96405.1"/>
    <property type="molecule type" value="Genomic_DNA"/>
</dbReference>
<name>A0A831RNW6_9GAMM</name>
<dbReference type="CDD" id="cd07185">
    <property type="entry name" value="OmpA_C-like"/>
    <property type="match status" value="1"/>
</dbReference>
<gene>
    <name evidence="8" type="ORF">ENI96_08235</name>
</gene>
<feature type="compositionally biased region" description="Pro residues" evidence="5">
    <location>
        <begin position="78"/>
        <end position="90"/>
    </location>
</feature>
<dbReference type="SUPFAM" id="SSF103088">
    <property type="entry name" value="OmpA-like"/>
    <property type="match status" value="1"/>
</dbReference>
<accession>A0A831RNW6</accession>
<dbReference type="Proteomes" id="UP000886251">
    <property type="component" value="Unassembled WGS sequence"/>
</dbReference>
<keyword evidence="3" id="KW-0998">Cell outer membrane</keyword>
<keyword evidence="2 4" id="KW-0472">Membrane</keyword>
<dbReference type="PRINTS" id="PR01023">
    <property type="entry name" value="NAFLGMOTY"/>
</dbReference>
<dbReference type="PANTHER" id="PTHR30329:SF21">
    <property type="entry name" value="LIPOPROTEIN YIAD-RELATED"/>
    <property type="match status" value="1"/>
</dbReference>
<dbReference type="SUPFAM" id="SSF103647">
    <property type="entry name" value="TSP type-3 repeat"/>
    <property type="match status" value="1"/>
</dbReference>
<dbReference type="InterPro" id="IPR028974">
    <property type="entry name" value="TSP_type-3_rpt"/>
</dbReference>
<dbReference type="PRINTS" id="PR01021">
    <property type="entry name" value="OMPADOMAIN"/>
</dbReference>
<reference evidence="8" key="1">
    <citation type="journal article" date="2020" name="mSystems">
        <title>Genome- and Community-Level Interaction Insights into Carbon Utilization and Element Cycling Functions of Hydrothermarchaeota in Hydrothermal Sediment.</title>
        <authorList>
            <person name="Zhou Z."/>
            <person name="Liu Y."/>
            <person name="Xu W."/>
            <person name="Pan J."/>
            <person name="Luo Z.H."/>
            <person name="Li M."/>
        </authorList>
    </citation>
    <scope>NUCLEOTIDE SEQUENCE [LARGE SCALE GENOMIC DNA]</scope>
    <source>
        <strain evidence="8">HyVt-443</strain>
    </source>
</reference>
<evidence type="ECO:0000256" key="4">
    <source>
        <dbReference type="PROSITE-ProRule" id="PRU00473"/>
    </source>
</evidence>
<comment type="caution">
    <text evidence="8">The sequence shown here is derived from an EMBL/GenBank/DDBJ whole genome shotgun (WGS) entry which is preliminary data.</text>
</comment>
<sequence>MSREEKMEKFNQKKIVAMLAPLGLVAGMAISAQGIAAENTTYAVDGAKTPVKNIAGECWRTAGGVPGPMEACGDKMPAPEPMAEPTPAPAAPTDSDGDGVIDSQDKCPGTRAGAEVDQWGCEVVSNLTINLVEDEFDFDSATLKPAMKDALRDLADQIKASKGHEVVTIIGYTDSTGPEEYNMQLSLRRAQAAADFLESLGITDITVKGMGESNPIADNSTREGRAKNRRIEITTH</sequence>
<dbReference type="InterPro" id="IPR006664">
    <property type="entry name" value="OMP_bac"/>
</dbReference>
<dbReference type="InterPro" id="IPR036737">
    <property type="entry name" value="OmpA-like_sf"/>
</dbReference>
<evidence type="ECO:0000256" key="3">
    <source>
        <dbReference type="ARBA" id="ARBA00023237"/>
    </source>
</evidence>
<feature type="region of interest" description="Disordered" evidence="5">
    <location>
        <begin position="76"/>
        <end position="101"/>
    </location>
</feature>
<feature type="domain" description="OmpA-like" evidence="7">
    <location>
        <begin position="123"/>
        <end position="236"/>
    </location>
</feature>
<evidence type="ECO:0000256" key="6">
    <source>
        <dbReference type="SAM" id="SignalP"/>
    </source>
</evidence>
<dbReference type="InterPro" id="IPR006665">
    <property type="entry name" value="OmpA-like"/>
</dbReference>
<evidence type="ECO:0000313" key="8">
    <source>
        <dbReference type="EMBL" id="HEB96405.1"/>
    </source>
</evidence>
<dbReference type="AlphaFoldDB" id="A0A831RNW6"/>
<dbReference type="PANTHER" id="PTHR30329">
    <property type="entry name" value="STATOR ELEMENT OF FLAGELLAR MOTOR COMPLEX"/>
    <property type="match status" value="1"/>
</dbReference>
<dbReference type="Gene3D" id="3.30.1330.60">
    <property type="entry name" value="OmpA-like domain"/>
    <property type="match status" value="1"/>
</dbReference>
<organism evidence="8 9">
    <name type="scientific">Sedimenticola thiotaurini</name>
    <dbReference type="NCBI Taxonomy" id="1543721"/>
    <lineage>
        <taxon>Bacteria</taxon>
        <taxon>Pseudomonadati</taxon>
        <taxon>Pseudomonadota</taxon>
        <taxon>Gammaproteobacteria</taxon>
        <taxon>Chromatiales</taxon>
        <taxon>Sedimenticolaceae</taxon>
        <taxon>Sedimenticola</taxon>
    </lineage>
</organism>
<dbReference type="GO" id="GO:0005509">
    <property type="term" value="F:calcium ion binding"/>
    <property type="evidence" value="ECO:0007669"/>
    <property type="project" value="InterPro"/>
</dbReference>
<dbReference type="InterPro" id="IPR050330">
    <property type="entry name" value="Bact_OuterMem_StrucFunc"/>
</dbReference>